<organism evidence="8 9">
    <name type="scientific">Cryptolaemus montrouzieri</name>
    <dbReference type="NCBI Taxonomy" id="559131"/>
    <lineage>
        <taxon>Eukaryota</taxon>
        <taxon>Metazoa</taxon>
        <taxon>Ecdysozoa</taxon>
        <taxon>Arthropoda</taxon>
        <taxon>Hexapoda</taxon>
        <taxon>Insecta</taxon>
        <taxon>Pterygota</taxon>
        <taxon>Neoptera</taxon>
        <taxon>Endopterygota</taxon>
        <taxon>Coleoptera</taxon>
        <taxon>Polyphaga</taxon>
        <taxon>Cucujiformia</taxon>
        <taxon>Coccinelloidea</taxon>
        <taxon>Coccinellidae</taxon>
        <taxon>Scymninae</taxon>
        <taxon>Scymnini</taxon>
        <taxon>Cryptolaemus</taxon>
    </lineage>
</organism>
<evidence type="ECO:0000256" key="1">
    <source>
        <dbReference type="ARBA" id="ARBA00001961"/>
    </source>
</evidence>
<evidence type="ECO:0000259" key="7">
    <source>
        <dbReference type="PROSITE" id="PS51471"/>
    </source>
</evidence>
<keyword evidence="2" id="KW-0479">Metal-binding</keyword>
<dbReference type="InterPro" id="IPR005123">
    <property type="entry name" value="Oxoglu/Fe-dep_dioxygenase_dom"/>
</dbReference>
<dbReference type="InterPro" id="IPR044862">
    <property type="entry name" value="Pro_4_hyd_alph_FE2OG_OXY"/>
</dbReference>
<sequence>MHEIEQLNKISQRIADATKLSMEYAEVFQVAKYDYGEFYKYHYDFGRKDRNGYRSLNRVATVLIYLSNVSKGGATIFPASKTIIRPEIRSAVFWLNLHENGDGDKRSLHAGCPVLEGTKWISTKWLHEEGQEFLRPCNLVQPPVWKISHVEEKLNI</sequence>
<dbReference type="AlphaFoldDB" id="A0ABD2NM78"/>
<dbReference type="PROSITE" id="PS51471">
    <property type="entry name" value="FE2OG_OXY"/>
    <property type="match status" value="1"/>
</dbReference>
<dbReference type="GO" id="GO:0051213">
    <property type="term" value="F:dioxygenase activity"/>
    <property type="evidence" value="ECO:0007669"/>
    <property type="project" value="UniProtKB-KW"/>
</dbReference>
<dbReference type="InterPro" id="IPR006620">
    <property type="entry name" value="Pro_4_hyd_alph"/>
</dbReference>
<reference evidence="8 9" key="1">
    <citation type="journal article" date="2021" name="BMC Biol.">
        <title>Horizontally acquired antibacterial genes associated with adaptive radiation of ladybird beetles.</title>
        <authorList>
            <person name="Li H.S."/>
            <person name="Tang X.F."/>
            <person name="Huang Y.H."/>
            <person name="Xu Z.Y."/>
            <person name="Chen M.L."/>
            <person name="Du X.Y."/>
            <person name="Qiu B.Y."/>
            <person name="Chen P.T."/>
            <person name="Zhang W."/>
            <person name="Slipinski A."/>
            <person name="Escalona H.E."/>
            <person name="Waterhouse R.M."/>
            <person name="Zwick A."/>
            <person name="Pang H."/>
        </authorList>
    </citation>
    <scope>NUCLEOTIDE SEQUENCE [LARGE SCALE GENOMIC DNA]</scope>
    <source>
        <strain evidence="8">SYSU2018</strain>
    </source>
</reference>
<evidence type="ECO:0000256" key="3">
    <source>
        <dbReference type="ARBA" id="ARBA00022896"/>
    </source>
</evidence>
<evidence type="ECO:0000313" key="8">
    <source>
        <dbReference type="EMBL" id="KAL3279698.1"/>
    </source>
</evidence>
<dbReference type="Gene3D" id="2.60.120.620">
    <property type="entry name" value="q2cbj1_9rhob like domain"/>
    <property type="match status" value="1"/>
</dbReference>
<proteinExistence type="predicted"/>
<keyword evidence="5" id="KW-0560">Oxidoreductase</keyword>
<dbReference type="GO" id="GO:0046872">
    <property type="term" value="F:metal ion binding"/>
    <property type="evidence" value="ECO:0007669"/>
    <property type="project" value="UniProtKB-KW"/>
</dbReference>
<evidence type="ECO:0000256" key="5">
    <source>
        <dbReference type="ARBA" id="ARBA00023002"/>
    </source>
</evidence>
<keyword evidence="6" id="KW-0408">Iron</keyword>
<dbReference type="SMART" id="SM00702">
    <property type="entry name" value="P4Hc"/>
    <property type="match status" value="1"/>
</dbReference>
<keyword evidence="4" id="KW-0223">Dioxygenase</keyword>
<gene>
    <name evidence="8" type="ORF">HHI36_017204</name>
</gene>
<name>A0ABD2NM78_9CUCU</name>
<keyword evidence="3" id="KW-0847">Vitamin C</keyword>
<keyword evidence="9" id="KW-1185">Reference proteome</keyword>
<dbReference type="Pfam" id="PF13640">
    <property type="entry name" value="2OG-FeII_Oxy_3"/>
    <property type="match status" value="1"/>
</dbReference>
<feature type="domain" description="Fe2OG dioxygenase" evidence="7">
    <location>
        <begin position="24"/>
        <end position="128"/>
    </location>
</feature>
<dbReference type="EMBL" id="JABFTP020000124">
    <property type="protein sequence ID" value="KAL3279698.1"/>
    <property type="molecule type" value="Genomic_DNA"/>
</dbReference>
<dbReference type="PANTHER" id="PTHR10869:SF244">
    <property type="entry name" value="PROLYL 4-HYDROXYLASE SUBUNIT ALPHA-2"/>
    <property type="match status" value="1"/>
</dbReference>
<evidence type="ECO:0000256" key="4">
    <source>
        <dbReference type="ARBA" id="ARBA00022964"/>
    </source>
</evidence>
<evidence type="ECO:0000313" key="9">
    <source>
        <dbReference type="Proteomes" id="UP001516400"/>
    </source>
</evidence>
<comment type="cofactor">
    <cofactor evidence="1">
        <name>L-ascorbate</name>
        <dbReference type="ChEBI" id="CHEBI:38290"/>
    </cofactor>
</comment>
<dbReference type="PANTHER" id="PTHR10869">
    <property type="entry name" value="PROLYL 4-HYDROXYLASE ALPHA SUBUNIT"/>
    <property type="match status" value="1"/>
</dbReference>
<protein>
    <recommendedName>
        <fullName evidence="7">Fe2OG dioxygenase domain-containing protein</fullName>
    </recommendedName>
</protein>
<evidence type="ECO:0000256" key="6">
    <source>
        <dbReference type="ARBA" id="ARBA00023004"/>
    </source>
</evidence>
<accession>A0ABD2NM78</accession>
<dbReference type="Proteomes" id="UP001516400">
    <property type="component" value="Unassembled WGS sequence"/>
</dbReference>
<dbReference type="InterPro" id="IPR045054">
    <property type="entry name" value="P4HA-like"/>
</dbReference>
<evidence type="ECO:0000256" key="2">
    <source>
        <dbReference type="ARBA" id="ARBA00022723"/>
    </source>
</evidence>
<comment type="caution">
    <text evidence="8">The sequence shown here is derived from an EMBL/GenBank/DDBJ whole genome shotgun (WGS) entry which is preliminary data.</text>
</comment>
<dbReference type="GO" id="GO:0031418">
    <property type="term" value="F:L-ascorbic acid binding"/>
    <property type="evidence" value="ECO:0007669"/>
    <property type="project" value="UniProtKB-KW"/>
</dbReference>